<feature type="transmembrane region" description="Helical" evidence="1">
    <location>
        <begin position="823"/>
        <end position="843"/>
    </location>
</feature>
<evidence type="ECO:0000313" key="2">
    <source>
        <dbReference type="EnsemblMetazoa" id="PPA39905.1"/>
    </source>
</evidence>
<feature type="transmembrane region" description="Helical" evidence="1">
    <location>
        <begin position="340"/>
        <end position="363"/>
    </location>
</feature>
<gene>
    <name evidence="2" type="primary">WBGene00278274</name>
</gene>
<feature type="transmembrane region" description="Helical" evidence="1">
    <location>
        <begin position="725"/>
        <end position="744"/>
    </location>
</feature>
<reference evidence="2" key="2">
    <citation type="submission" date="2022-06" db="UniProtKB">
        <authorList>
            <consortium name="EnsemblMetazoa"/>
        </authorList>
    </citation>
    <scope>IDENTIFICATION</scope>
    <source>
        <strain evidence="2">PS312</strain>
    </source>
</reference>
<feature type="transmembrane region" description="Helical" evidence="1">
    <location>
        <begin position="609"/>
        <end position="631"/>
    </location>
</feature>
<feature type="transmembrane region" description="Helical" evidence="1">
    <location>
        <begin position="439"/>
        <end position="461"/>
    </location>
</feature>
<accession>A0A8R1YTC7</accession>
<keyword evidence="1" id="KW-1133">Transmembrane helix</keyword>
<feature type="transmembrane region" description="Helical" evidence="1">
    <location>
        <begin position="643"/>
        <end position="665"/>
    </location>
</feature>
<sequence>MSEVTSGIIIFDLCQTVGMTICLIITIPFASFVYFKLLFVSPFAENFTFKLIVVNGIMGLLYAVTYLIFIQLATFPFMFDFYTLIQNNGLVTIIAVINTFFGEISLYSAFFVAMNRLKTMLFLRLKGNDSIFFMVSMICSFVLSLPAIIDLCTFTSLTYIPYHFNDTSIMIPNSKSLHIISNIISFVLSLATLVINIILVVFLAKERQFFKKTLNIQFNAEKGLIITNVVSYVFYMLFFVNNILARTWDIPLSATAQWLFLALSSITPFWCLFVFAPSIRRMALNKTDEIVSDITSSMDFLDIFDLFNTIFISITLLITFPFAFFVYGKLLICKAYSGNFTFVLIVFNGAMELLTCFSYIFVYQLTTFPFMYKFYTYIIENNLGNTISIYTKISFTNVYNEEAVDYIVNGLGFHSAFFVALNRLRTIWYFQRRGNDQRFFYMSIILSFLLSSIRVFDLYLASNQYYTKVNFGFGPIYIPRMESIDETLTTISDVEIALVTCATVAINVVLPVLLIRRRNQLDLTNRKTFKAEQGLIITSFVSYVFYTLYFVTGAIGRYFSLSFFGYAQFLFLGLASVTPFWCLIIFASSIRRFAFNGGGNSVLTTVFDLVNTAIISTSLLITIPIASFVYYKLLFCPPYKNNYTFALIVFNGSVELLTCFTYIFVYQLTTFTFIHSFYKFIIDANLGNIIRAFDYFINGLGFHSAFFVALNRLRTILFEKRGRDSAFFFVSLLFCVFLSTIRIIDLFVASSQYYKEFNFGFGPIYLPKIETYNIIVRTISDVEIAMVVCSTFIANFFLGVLLMKKRKYLECSDRNRMNAERGLIITSFVSYTFYILYYVNGLIGRYLNYKFCGYAQFFFLGLACMTPFWCLIIFASSVRHFVFNIKFGHHLTTIHHNVIHAFICDADLSFENMHK</sequence>
<dbReference type="PANTHER" id="PTHR31627:SF42">
    <property type="entry name" value="G_PROTEIN_RECEP_F1_2 DOMAIN-CONTAINING PROTEIN-RELATED"/>
    <property type="match status" value="1"/>
</dbReference>
<dbReference type="AlphaFoldDB" id="A0A8R1YTC7"/>
<feature type="transmembrane region" description="Helical" evidence="1">
    <location>
        <begin position="47"/>
        <end position="69"/>
    </location>
</feature>
<dbReference type="Proteomes" id="UP000005239">
    <property type="component" value="Unassembled WGS sequence"/>
</dbReference>
<feature type="transmembrane region" description="Helical" evidence="1">
    <location>
        <begin position="855"/>
        <end position="876"/>
    </location>
</feature>
<feature type="transmembrane region" description="Helical" evidence="1">
    <location>
        <begin position="535"/>
        <end position="559"/>
    </location>
</feature>
<feature type="transmembrane region" description="Helical" evidence="1">
    <location>
        <begin position="6"/>
        <end position="35"/>
    </location>
</feature>
<feature type="transmembrane region" description="Helical" evidence="1">
    <location>
        <begin position="224"/>
        <end position="244"/>
    </location>
</feature>
<evidence type="ECO:0000256" key="1">
    <source>
        <dbReference type="SAM" id="Phobius"/>
    </source>
</evidence>
<feature type="transmembrane region" description="Helical" evidence="1">
    <location>
        <begin position="256"/>
        <end position="276"/>
    </location>
</feature>
<keyword evidence="1" id="KW-0472">Membrane</keyword>
<dbReference type="EnsemblMetazoa" id="PPA39905.1">
    <property type="protein sequence ID" value="PPA39905.1"/>
    <property type="gene ID" value="WBGene00278274"/>
</dbReference>
<dbReference type="InterPro" id="IPR051119">
    <property type="entry name" value="Nematode_SR-like"/>
</dbReference>
<evidence type="ECO:0000313" key="3">
    <source>
        <dbReference type="Proteomes" id="UP000005239"/>
    </source>
</evidence>
<name>A0A8R1YTC7_PRIPA</name>
<feature type="transmembrane region" description="Helical" evidence="1">
    <location>
        <begin position="131"/>
        <end position="159"/>
    </location>
</feature>
<feature type="transmembrane region" description="Helical" evidence="1">
    <location>
        <begin position="496"/>
        <end position="515"/>
    </location>
</feature>
<organism evidence="2 3">
    <name type="scientific">Pristionchus pacificus</name>
    <name type="common">Parasitic nematode worm</name>
    <dbReference type="NCBI Taxonomy" id="54126"/>
    <lineage>
        <taxon>Eukaryota</taxon>
        <taxon>Metazoa</taxon>
        <taxon>Ecdysozoa</taxon>
        <taxon>Nematoda</taxon>
        <taxon>Chromadorea</taxon>
        <taxon>Rhabditida</taxon>
        <taxon>Rhabditina</taxon>
        <taxon>Diplogasteromorpha</taxon>
        <taxon>Diplogasteroidea</taxon>
        <taxon>Neodiplogasteridae</taxon>
        <taxon>Pristionchus</taxon>
    </lineage>
</organism>
<evidence type="ECO:0008006" key="4">
    <source>
        <dbReference type="Google" id="ProtNLM"/>
    </source>
</evidence>
<feature type="transmembrane region" description="Helical" evidence="1">
    <location>
        <begin position="89"/>
        <end position="110"/>
    </location>
</feature>
<feature type="transmembrane region" description="Helical" evidence="1">
    <location>
        <begin position="306"/>
        <end position="328"/>
    </location>
</feature>
<feature type="transmembrane region" description="Helical" evidence="1">
    <location>
        <begin position="784"/>
        <end position="803"/>
    </location>
</feature>
<keyword evidence="3" id="KW-1185">Reference proteome</keyword>
<proteinExistence type="predicted"/>
<feature type="transmembrane region" description="Helical" evidence="1">
    <location>
        <begin position="565"/>
        <end position="588"/>
    </location>
</feature>
<protein>
    <recommendedName>
        <fullName evidence="4">G protein-coupled receptor</fullName>
    </recommendedName>
</protein>
<reference evidence="3" key="1">
    <citation type="journal article" date="2008" name="Nat. Genet.">
        <title>The Pristionchus pacificus genome provides a unique perspective on nematode lifestyle and parasitism.</title>
        <authorList>
            <person name="Dieterich C."/>
            <person name="Clifton S.W."/>
            <person name="Schuster L.N."/>
            <person name="Chinwalla A."/>
            <person name="Delehaunty K."/>
            <person name="Dinkelacker I."/>
            <person name="Fulton L."/>
            <person name="Fulton R."/>
            <person name="Godfrey J."/>
            <person name="Minx P."/>
            <person name="Mitreva M."/>
            <person name="Roeseler W."/>
            <person name="Tian H."/>
            <person name="Witte H."/>
            <person name="Yang S.P."/>
            <person name="Wilson R.K."/>
            <person name="Sommer R.J."/>
        </authorList>
    </citation>
    <scope>NUCLEOTIDE SEQUENCE [LARGE SCALE GENOMIC DNA]</scope>
    <source>
        <strain evidence="3">PS312</strain>
    </source>
</reference>
<keyword evidence="1" id="KW-0812">Transmembrane</keyword>
<feature type="transmembrane region" description="Helical" evidence="1">
    <location>
        <begin position="179"/>
        <end position="203"/>
    </location>
</feature>
<dbReference type="PANTHER" id="PTHR31627">
    <property type="entry name" value="SERPENTINE RECEPTOR CLASS GAMMA-RELATED"/>
    <property type="match status" value="1"/>
</dbReference>